<evidence type="ECO:0000313" key="4">
    <source>
        <dbReference type="EMBL" id="MDA0637551.1"/>
    </source>
</evidence>
<feature type="domain" description="N-acetyltransferase" evidence="3">
    <location>
        <begin position="1"/>
        <end position="171"/>
    </location>
</feature>
<organism evidence="4 5">
    <name type="scientific">Nonomuraea corallina</name>
    <dbReference type="NCBI Taxonomy" id="2989783"/>
    <lineage>
        <taxon>Bacteria</taxon>
        <taxon>Bacillati</taxon>
        <taxon>Actinomycetota</taxon>
        <taxon>Actinomycetes</taxon>
        <taxon>Streptosporangiales</taxon>
        <taxon>Streptosporangiaceae</taxon>
        <taxon>Nonomuraea</taxon>
    </lineage>
</organism>
<keyword evidence="1" id="KW-0808">Transferase</keyword>
<dbReference type="PROSITE" id="PS51186">
    <property type="entry name" value="GNAT"/>
    <property type="match status" value="1"/>
</dbReference>
<dbReference type="PANTHER" id="PTHR43877">
    <property type="entry name" value="AMINOALKYLPHOSPHONATE N-ACETYLTRANSFERASE-RELATED-RELATED"/>
    <property type="match status" value="1"/>
</dbReference>
<dbReference type="Proteomes" id="UP001144036">
    <property type="component" value="Unassembled WGS sequence"/>
</dbReference>
<name>A0ABT4SK11_9ACTN</name>
<comment type="caution">
    <text evidence="4">The sequence shown here is derived from an EMBL/GenBank/DDBJ whole genome shotgun (WGS) entry which is preliminary data.</text>
</comment>
<keyword evidence="2" id="KW-0012">Acyltransferase</keyword>
<dbReference type="SUPFAM" id="SSF55729">
    <property type="entry name" value="Acyl-CoA N-acyltransferases (Nat)"/>
    <property type="match status" value="2"/>
</dbReference>
<evidence type="ECO:0000259" key="3">
    <source>
        <dbReference type="PROSITE" id="PS51186"/>
    </source>
</evidence>
<evidence type="ECO:0000313" key="5">
    <source>
        <dbReference type="Proteomes" id="UP001144036"/>
    </source>
</evidence>
<dbReference type="InterPro" id="IPR016181">
    <property type="entry name" value="Acyl_CoA_acyltransferase"/>
</dbReference>
<dbReference type="PANTHER" id="PTHR43877:SF1">
    <property type="entry name" value="ACETYLTRANSFERASE"/>
    <property type="match status" value="1"/>
</dbReference>
<proteinExistence type="predicted"/>
<dbReference type="InterPro" id="IPR050832">
    <property type="entry name" value="Bact_Acetyltransf"/>
</dbReference>
<protein>
    <submittedName>
        <fullName evidence="4">GNAT family N-acetyltransferase</fullName>
    </submittedName>
</protein>
<gene>
    <name evidence="4" type="ORF">OUY22_29445</name>
</gene>
<dbReference type="EMBL" id="JAPNNL010000163">
    <property type="protein sequence ID" value="MDA0637551.1"/>
    <property type="molecule type" value="Genomic_DNA"/>
</dbReference>
<accession>A0ABT4SK11</accession>
<sequence length="322" mass="35336">MLIQRIETGEQAAGLYETYAASVAEVPRPLWSRTRFCAYLLEGSPGSRAEAWAVAEDGRIVAGYALGLPRYDNPHLATLFTLTVHPGRQRRGVGTALLDHAVGRARAAGRDLLITDVTRAGGPGSAFAAARGCSVALHETRSVLDLGRADLDELARLMPEPGGYLLERWTGPAADDLLPALAAVLDGMNDAPHDAGVEAKRLPVDRIRATEERMRRDGEDCYSVLARRASDGAPAGITRIYLDAGRADRWGHQGDTTVLKEHRGHRLGLLLKLSNLFRLRENEPGIDRIVTYNAGENRHMRAINEAMGFRPLDEWLQWRLPL</sequence>
<dbReference type="CDD" id="cd04301">
    <property type="entry name" value="NAT_SF"/>
    <property type="match status" value="1"/>
</dbReference>
<evidence type="ECO:0000256" key="1">
    <source>
        <dbReference type="ARBA" id="ARBA00022679"/>
    </source>
</evidence>
<dbReference type="Pfam" id="PF00583">
    <property type="entry name" value="Acetyltransf_1"/>
    <property type="match status" value="1"/>
</dbReference>
<evidence type="ECO:0000256" key="2">
    <source>
        <dbReference type="ARBA" id="ARBA00023315"/>
    </source>
</evidence>
<dbReference type="InterPro" id="IPR000182">
    <property type="entry name" value="GNAT_dom"/>
</dbReference>
<dbReference type="RefSeq" id="WP_270158453.1">
    <property type="nucleotide sequence ID" value="NZ_JAPNNL010000163.1"/>
</dbReference>
<keyword evidence="5" id="KW-1185">Reference proteome</keyword>
<reference evidence="4" key="1">
    <citation type="submission" date="2022-11" db="EMBL/GenBank/DDBJ databases">
        <title>Nonomuraea corallina sp. nov., a new species of the genus Nonomuraea isolated from sea side sediment in Thai sea.</title>
        <authorList>
            <person name="Ngamcharungchit C."/>
            <person name="Matsumoto A."/>
            <person name="Suriyachadkun C."/>
            <person name="Panbangred W."/>
            <person name="Inahashi Y."/>
            <person name="Intra B."/>
        </authorList>
    </citation>
    <scope>NUCLEOTIDE SEQUENCE</scope>
    <source>
        <strain evidence="4">MCN248</strain>
    </source>
</reference>
<dbReference type="Gene3D" id="3.40.630.30">
    <property type="match status" value="1"/>
</dbReference>